<keyword evidence="6 7" id="KW-0862">Zinc</keyword>
<evidence type="ECO:0008006" key="13">
    <source>
        <dbReference type="Google" id="ProtNLM"/>
    </source>
</evidence>
<feature type="domain" description="TRAF-type" evidence="10">
    <location>
        <begin position="226"/>
        <end position="278"/>
    </location>
</feature>
<dbReference type="PROSITE" id="PS50144">
    <property type="entry name" value="MATH"/>
    <property type="match status" value="1"/>
</dbReference>
<dbReference type="GO" id="GO:0042981">
    <property type="term" value="P:regulation of apoptotic process"/>
    <property type="evidence" value="ECO:0007669"/>
    <property type="project" value="InterPro"/>
</dbReference>
<dbReference type="InterPro" id="IPR002083">
    <property type="entry name" value="MATH/TRAF_dom"/>
</dbReference>
<dbReference type="PANTHER" id="PTHR10131">
    <property type="entry name" value="TNF RECEPTOR ASSOCIATED FACTOR"/>
    <property type="match status" value="1"/>
</dbReference>
<keyword evidence="5 7" id="KW-0863">Zinc-finger</keyword>
<keyword evidence="3 7" id="KW-0479">Metal-binding</keyword>
<proteinExistence type="predicted"/>
<evidence type="ECO:0000256" key="7">
    <source>
        <dbReference type="PROSITE-ProRule" id="PRU00207"/>
    </source>
</evidence>
<dbReference type="InterPro" id="IPR049342">
    <property type="entry name" value="TRAF1-6_MATH_dom"/>
</dbReference>
<evidence type="ECO:0000259" key="8">
    <source>
        <dbReference type="PROSITE" id="PS50089"/>
    </source>
</evidence>
<dbReference type="Gene3D" id="2.60.210.10">
    <property type="entry name" value="Apoptosis, Tumor Necrosis Factor Receptor Associated Protein 2, Chain A"/>
    <property type="match status" value="1"/>
</dbReference>
<feature type="domain" description="TRAF-type" evidence="10">
    <location>
        <begin position="279"/>
        <end position="337"/>
    </location>
</feature>
<dbReference type="Pfam" id="PF21355">
    <property type="entry name" value="TRAF-mep_MATH"/>
    <property type="match status" value="1"/>
</dbReference>
<dbReference type="Gene3D" id="3.30.40.10">
    <property type="entry name" value="Zinc/RING finger domain, C3HC4 (zinc finger)"/>
    <property type="match status" value="4"/>
</dbReference>
<reference evidence="11" key="1">
    <citation type="submission" date="2022-08" db="UniProtKB">
        <authorList>
            <consortium name="EnsemblMetazoa"/>
        </authorList>
    </citation>
    <scope>IDENTIFICATION</scope>
    <source>
        <strain evidence="11">05x7-T-G4-1.051#20</strain>
    </source>
</reference>
<dbReference type="SMART" id="SM00061">
    <property type="entry name" value="MATH"/>
    <property type="match status" value="1"/>
</dbReference>
<evidence type="ECO:0000256" key="4">
    <source>
        <dbReference type="ARBA" id="ARBA00022737"/>
    </source>
</evidence>
<feature type="domain" description="RING-type" evidence="8">
    <location>
        <begin position="19"/>
        <end position="47"/>
    </location>
</feature>
<feature type="zinc finger region" description="TRAF-type" evidence="7">
    <location>
        <begin position="279"/>
        <end position="337"/>
    </location>
</feature>
<dbReference type="PROSITE" id="PS00518">
    <property type="entry name" value="ZF_RING_1"/>
    <property type="match status" value="1"/>
</dbReference>
<evidence type="ECO:0000256" key="6">
    <source>
        <dbReference type="ARBA" id="ARBA00022833"/>
    </source>
</evidence>
<keyword evidence="12" id="KW-1185">Reference proteome</keyword>
<dbReference type="InterPro" id="IPR017907">
    <property type="entry name" value="Znf_RING_CS"/>
</dbReference>
<accession>A0A8W8JQ11</accession>
<dbReference type="AlphaFoldDB" id="A0A8W8JQ11"/>
<evidence type="ECO:0000256" key="3">
    <source>
        <dbReference type="ARBA" id="ARBA00022723"/>
    </source>
</evidence>
<evidence type="ECO:0000313" key="11">
    <source>
        <dbReference type="EnsemblMetazoa" id="G20424.7:cds"/>
    </source>
</evidence>
<dbReference type="Pfam" id="PF02176">
    <property type="entry name" value="zf-TRAF"/>
    <property type="match status" value="2"/>
</dbReference>
<feature type="domain" description="MATH" evidence="9">
    <location>
        <begin position="377"/>
        <end position="525"/>
    </location>
</feature>
<evidence type="ECO:0000256" key="2">
    <source>
        <dbReference type="ARBA" id="ARBA00022490"/>
    </source>
</evidence>
<feature type="domain" description="TRAF-type" evidence="10">
    <location>
        <begin position="170"/>
        <end position="223"/>
    </location>
</feature>
<feature type="zinc finger region" description="TRAF-type" evidence="7">
    <location>
        <begin position="226"/>
        <end position="278"/>
    </location>
</feature>
<dbReference type="InterPro" id="IPR013083">
    <property type="entry name" value="Znf_RING/FYVE/PHD"/>
</dbReference>
<dbReference type="FunFam" id="2.60.210.10:FF:000007">
    <property type="entry name" value="TNF receptor-associated factor"/>
    <property type="match status" value="1"/>
</dbReference>
<dbReference type="PANTHER" id="PTHR10131:SF94">
    <property type="entry name" value="TNF RECEPTOR-ASSOCIATED FACTOR 4"/>
    <property type="match status" value="1"/>
</dbReference>
<dbReference type="GO" id="GO:0007165">
    <property type="term" value="P:signal transduction"/>
    <property type="evidence" value="ECO:0007669"/>
    <property type="project" value="InterPro"/>
</dbReference>
<keyword evidence="4" id="KW-0677">Repeat</keyword>
<dbReference type="SUPFAM" id="SSF57850">
    <property type="entry name" value="RING/U-box"/>
    <property type="match status" value="1"/>
</dbReference>
<dbReference type="GO" id="GO:0005164">
    <property type="term" value="F:tumor necrosis factor receptor binding"/>
    <property type="evidence" value="ECO:0007669"/>
    <property type="project" value="TreeGrafter"/>
</dbReference>
<evidence type="ECO:0000259" key="9">
    <source>
        <dbReference type="PROSITE" id="PS50144"/>
    </source>
</evidence>
<protein>
    <recommendedName>
        <fullName evidence="13">TNF receptor-associated factor 4</fullName>
    </recommendedName>
</protein>
<keyword evidence="2" id="KW-0963">Cytoplasm</keyword>
<dbReference type="GO" id="GO:0031625">
    <property type="term" value="F:ubiquitin protein ligase binding"/>
    <property type="evidence" value="ECO:0007669"/>
    <property type="project" value="TreeGrafter"/>
</dbReference>
<dbReference type="Proteomes" id="UP000005408">
    <property type="component" value="Unassembled WGS sequence"/>
</dbReference>
<evidence type="ECO:0000256" key="1">
    <source>
        <dbReference type="ARBA" id="ARBA00004496"/>
    </source>
</evidence>
<dbReference type="GO" id="GO:0043122">
    <property type="term" value="P:regulation of canonical NF-kappaB signal transduction"/>
    <property type="evidence" value="ECO:0007669"/>
    <property type="project" value="TreeGrafter"/>
</dbReference>
<dbReference type="GO" id="GO:0008270">
    <property type="term" value="F:zinc ion binding"/>
    <property type="evidence" value="ECO:0007669"/>
    <property type="project" value="UniProtKB-KW"/>
</dbReference>
<feature type="zinc finger region" description="TRAF-type" evidence="7">
    <location>
        <begin position="170"/>
        <end position="223"/>
    </location>
</feature>
<dbReference type="PIRSF" id="PIRSF015614">
    <property type="entry name" value="TRAF"/>
    <property type="match status" value="1"/>
</dbReference>
<dbReference type="InterPro" id="IPR008974">
    <property type="entry name" value="TRAF-like"/>
</dbReference>
<dbReference type="InterPro" id="IPR012227">
    <property type="entry name" value="TNF_rcpt-assoc_TRAF_met"/>
</dbReference>
<dbReference type="InterPro" id="IPR001841">
    <property type="entry name" value="Znf_RING"/>
</dbReference>
<dbReference type="FunFam" id="3.30.40.10:FF:000121">
    <property type="entry name" value="TNF receptor-associated factor"/>
    <property type="match status" value="1"/>
</dbReference>
<dbReference type="SUPFAM" id="SSF49599">
    <property type="entry name" value="TRAF domain-like"/>
    <property type="match status" value="3"/>
</dbReference>
<dbReference type="InterPro" id="IPR018957">
    <property type="entry name" value="Znf_C3HC4_RING-type"/>
</dbReference>
<evidence type="ECO:0000256" key="5">
    <source>
        <dbReference type="ARBA" id="ARBA00022771"/>
    </source>
</evidence>
<name>A0A8W8JQ11_MAGGI</name>
<dbReference type="PROSITE" id="PS50145">
    <property type="entry name" value="ZF_TRAF"/>
    <property type="match status" value="3"/>
</dbReference>
<dbReference type="PROSITE" id="PS50089">
    <property type="entry name" value="ZF_RING_2"/>
    <property type="match status" value="1"/>
</dbReference>
<dbReference type="GO" id="GO:0005737">
    <property type="term" value="C:cytoplasm"/>
    <property type="evidence" value="ECO:0007669"/>
    <property type="project" value="UniProtKB-SubCell"/>
</dbReference>
<dbReference type="EnsemblMetazoa" id="G20424.7">
    <property type="protein sequence ID" value="G20424.7:cds"/>
    <property type="gene ID" value="G20424"/>
</dbReference>
<organism evidence="11 12">
    <name type="scientific">Magallana gigas</name>
    <name type="common">Pacific oyster</name>
    <name type="synonym">Crassostrea gigas</name>
    <dbReference type="NCBI Taxonomy" id="29159"/>
    <lineage>
        <taxon>Eukaryota</taxon>
        <taxon>Metazoa</taxon>
        <taxon>Spiralia</taxon>
        <taxon>Lophotrochozoa</taxon>
        <taxon>Mollusca</taxon>
        <taxon>Bivalvia</taxon>
        <taxon>Autobranchia</taxon>
        <taxon>Pteriomorphia</taxon>
        <taxon>Ostreida</taxon>
        <taxon>Ostreoidea</taxon>
        <taxon>Ostreidae</taxon>
        <taxon>Magallana</taxon>
    </lineage>
</organism>
<sequence length="534" mass="61679">MPGYDCLFLSGMDPQRCVCPLCRLPMRDPVIISSCGHRFCDVCLQEYFSIYWTGLSVDSEQDHREILMTLHDFGENLHNLGCLGLFVPAPYRTMGVEEIQRNDLYRASLKLLQHIKHGGVSKCPEDDRPLDYAQIYPDEELTTEVMNSLVRCRNVKDGCRWVGKLQILQVHLDECPFDALPCPLRCGAVLPRLDLEDHLEFTCCRRQVVCEFCSKKFPGDVYEKQHSGQCISEVMWCENKCGARLERRFLANHMRNECHKRTVLCQFCSREFVQETLQTHQYQCPRYPVVCPNRCDPTKIPREDLDLHVTELCPSATISCSFRDAGCKHKCPRFSMEKHTAENVQHHLKLMCDLSKTQQTQITQLCNALYSLTHITDGEFIWKISNYKQKFLESAYKSVELVSEPFYTARYGYKMAASVFLNGNGAGEGKYLSVYIKILPGEYDNILEWPFILPISFSIYDQNIDYDLRANITESFVPDPTWKHFQKPVKDTGALGFGYPKFVSHEILKTRDYIKDDSIIIKVKVDSYRNCTSP</sequence>
<dbReference type="Pfam" id="PF00097">
    <property type="entry name" value="zf-C3HC4"/>
    <property type="match status" value="1"/>
</dbReference>
<dbReference type="InterPro" id="IPR001293">
    <property type="entry name" value="Znf_TRAF"/>
</dbReference>
<evidence type="ECO:0000259" key="10">
    <source>
        <dbReference type="PROSITE" id="PS50145"/>
    </source>
</evidence>
<comment type="subcellular location">
    <subcellularLocation>
        <location evidence="1">Cytoplasm</location>
    </subcellularLocation>
</comment>
<evidence type="ECO:0000313" key="12">
    <source>
        <dbReference type="Proteomes" id="UP000005408"/>
    </source>
</evidence>